<comment type="caution">
    <text evidence="1">The sequence shown here is derived from an EMBL/GenBank/DDBJ whole genome shotgun (WGS) entry which is preliminary data.</text>
</comment>
<dbReference type="GO" id="GO:0005739">
    <property type="term" value="C:mitochondrion"/>
    <property type="evidence" value="ECO:0007669"/>
    <property type="project" value="InterPro"/>
</dbReference>
<evidence type="ECO:0000313" key="2">
    <source>
        <dbReference type="Proteomes" id="UP001107558"/>
    </source>
</evidence>
<evidence type="ECO:0000313" key="1">
    <source>
        <dbReference type="EMBL" id="KAG5680852.1"/>
    </source>
</evidence>
<reference evidence="1" key="1">
    <citation type="submission" date="2021-03" db="EMBL/GenBank/DDBJ databases">
        <title>Chromosome level genome of the anhydrobiotic midge Polypedilum vanderplanki.</title>
        <authorList>
            <person name="Yoshida Y."/>
            <person name="Kikawada T."/>
            <person name="Gusev O."/>
        </authorList>
    </citation>
    <scope>NUCLEOTIDE SEQUENCE</scope>
    <source>
        <strain evidence="1">NIAS01</strain>
        <tissue evidence="1">Whole body or cell culture</tissue>
    </source>
</reference>
<gene>
    <name evidence="1" type="ORF">PVAND_010333</name>
</gene>
<dbReference type="PANTHER" id="PTHR14700">
    <property type="entry name" value="PENTATRICOPEPTIDE REPEAT-CONTAINING PROTEIN 2, MITOCHONDRIAL"/>
    <property type="match status" value="1"/>
</dbReference>
<keyword evidence="2" id="KW-1185">Reference proteome</keyword>
<dbReference type="GO" id="GO:0050684">
    <property type="term" value="P:regulation of mRNA processing"/>
    <property type="evidence" value="ECO:0007669"/>
    <property type="project" value="InterPro"/>
</dbReference>
<protein>
    <submittedName>
        <fullName evidence="1">Uncharacterized protein</fullName>
    </submittedName>
</protein>
<accession>A0A9J6CFK9</accession>
<dbReference type="EMBL" id="JADBJN010000001">
    <property type="protein sequence ID" value="KAG5680852.1"/>
    <property type="molecule type" value="Genomic_DNA"/>
</dbReference>
<organism evidence="1 2">
    <name type="scientific">Polypedilum vanderplanki</name>
    <name type="common">Sleeping chironomid midge</name>
    <dbReference type="NCBI Taxonomy" id="319348"/>
    <lineage>
        <taxon>Eukaryota</taxon>
        <taxon>Metazoa</taxon>
        <taxon>Ecdysozoa</taxon>
        <taxon>Arthropoda</taxon>
        <taxon>Hexapoda</taxon>
        <taxon>Insecta</taxon>
        <taxon>Pterygota</taxon>
        <taxon>Neoptera</taxon>
        <taxon>Endopterygota</taxon>
        <taxon>Diptera</taxon>
        <taxon>Nematocera</taxon>
        <taxon>Chironomoidea</taxon>
        <taxon>Chironomidae</taxon>
        <taxon>Chironominae</taxon>
        <taxon>Polypedilum</taxon>
        <taxon>Polypedilum</taxon>
    </lineage>
</organism>
<proteinExistence type="predicted"/>
<dbReference type="InterPro" id="IPR034629">
    <property type="entry name" value="PTCD2"/>
</dbReference>
<name>A0A9J6CFK9_POLVA</name>
<dbReference type="Proteomes" id="UP001107558">
    <property type="component" value="Chromosome 1"/>
</dbReference>
<dbReference type="GO" id="GO:0003723">
    <property type="term" value="F:RNA binding"/>
    <property type="evidence" value="ECO:0007669"/>
    <property type="project" value="TreeGrafter"/>
</dbReference>
<dbReference type="AlphaFoldDB" id="A0A9J6CFK9"/>
<dbReference type="PANTHER" id="PTHR14700:SF0">
    <property type="entry name" value="PENTATRICOPEPTIDE REPEAT-CONTAINING PROTEIN 2, MITOCHONDRIAL"/>
    <property type="match status" value="1"/>
</dbReference>
<dbReference type="OrthoDB" id="6073372at2759"/>
<sequence length="391" mass="45620">MYRTKYLGGLFAKRFKSITDNSVFSIKRNLFAANTLGLDTYEQSRERTRLQIPNIENFKTKMQEFVKDENSKNLIFTEDLKNMVHIADKEDTELLNQMIRRFCSQSKEVRFGNFIFGPPVMRYYYHIKDSETALQLFKDESLGGFFDQVISYQLLLDLLFETGKYQEVLDTYEIIQSRQLEGARHPKHVLILVFGACYKINTKESFEYAKKIWHNAVQAGHTPLRRAACFFSALALNHQQPFVALEVLSNLKGQNYVSVRAIKLLALAEMKRFDDIIPILRSILDMANPMARKQTIPENILEQLRKSFEINKSNTDLMADFEKVIGFIKTHGHVSNETLDQVLCNEIYLATKDDQQHNYQGSQVRRVRNLRQIELDRPSKTFRRPGLHELN</sequence>
<dbReference type="GO" id="GO:0007005">
    <property type="term" value="P:mitochondrion organization"/>
    <property type="evidence" value="ECO:0007669"/>
    <property type="project" value="TreeGrafter"/>
</dbReference>